<gene>
    <name evidence="2" type="ORF">MICPUCDRAFT_65360</name>
</gene>
<name>C1MX18_MICPC</name>
<feature type="domain" description="START" evidence="1">
    <location>
        <begin position="1"/>
        <end position="156"/>
    </location>
</feature>
<sequence>MHRSIGDPSTRPQWDSFCKFGRNVRSFNANCEQNEILFKPIWPVAGRDQQLISARRRLPGGARMYVATSLPPKFQPPKIPGYVRAKLITAGYYVMPRPGGCGDGVPTPSDATASDDASEDVGAVMIISMFHVNLGSVPTSIYWFVSKKFAGVMQSFRRFAIKPLRRGERGESTRIAV</sequence>
<proteinExistence type="predicted"/>
<dbReference type="Proteomes" id="UP000001876">
    <property type="component" value="Unassembled WGS sequence"/>
</dbReference>
<dbReference type="Gene3D" id="3.30.530.20">
    <property type="match status" value="1"/>
</dbReference>
<dbReference type="RefSeq" id="XP_003059730.1">
    <property type="nucleotide sequence ID" value="XM_003059684.1"/>
</dbReference>
<reference evidence="2 3" key="1">
    <citation type="journal article" date="2009" name="Science">
        <title>Green evolution and dynamic adaptations revealed by genomes of the marine picoeukaryotes Micromonas.</title>
        <authorList>
            <person name="Worden A.Z."/>
            <person name="Lee J.H."/>
            <person name="Mock T."/>
            <person name="Rouze P."/>
            <person name="Simmons M.P."/>
            <person name="Aerts A.L."/>
            <person name="Allen A.E."/>
            <person name="Cuvelier M.L."/>
            <person name="Derelle E."/>
            <person name="Everett M.V."/>
            <person name="Foulon E."/>
            <person name="Grimwood J."/>
            <person name="Gundlach H."/>
            <person name="Henrissat B."/>
            <person name="Napoli C."/>
            <person name="McDonald S.M."/>
            <person name="Parker M.S."/>
            <person name="Rombauts S."/>
            <person name="Salamov A."/>
            <person name="Von Dassow P."/>
            <person name="Badger J.H."/>
            <person name="Coutinho P.M."/>
            <person name="Demir E."/>
            <person name="Dubchak I."/>
            <person name="Gentemann C."/>
            <person name="Eikrem W."/>
            <person name="Gready J.E."/>
            <person name="John U."/>
            <person name="Lanier W."/>
            <person name="Lindquist E.A."/>
            <person name="Lucas S."/>
            <person name="Mayer K.F."/>
            <person name="Moreau H."/>
            <person name="Not F."/>
            <person name="Otillar R."/>
            <person name="Panaud O."/>
            <person name="Pangilinan J."/>
            <person name="Paulsen I."/>
            <person name="Piegu B."/>
            <person name="Poliakov A."/>
            <person name="Robbens S."/>
            <person name="Schmutz J."/>
            <person name="Toulza E."/>
            <person name="Wyss T."/>
            <person name="Zelensky A."/>
            <person name="Zhou K."/>
            <person name="Armbrust E.V."/>
            <person name="Bhattacharya D."/>
            <person name="Goodenough U.W."/>
            <person name="Van de Peer Y."/>
            <person name="Grigoriev I.V."/>
        </authorList>
    </citation>
    <scope>NUCLEOTIDE SEQUENCE [LARGE SCALE GENOMIC DNA]</scope>
    <source>
        <strain evidence="2 3">CCMP1545</strain>
    </source>
</reference>
<evidence type="ECO:0000259" key="1">
    <source>
        <dbReference type="PROSITE" id="PS50848"/>
    </source>
</evidence>
<organism evidence="3">
    <name type="scientific">Micromonas pusilla (strain CCMP1545)</name>
    <name type="common">Picoplanktonic green alga</name>
    <dbReference type="NCBI Taxonomy" id="564608"/>
    <lineage>
        <taxon>Eukaryota</taxon>
        <taxon>Viridiplantae</taxon>
        <taxon>Chlorophyta</taxon>
        <taxon>Mamiellophyceae</taxon>
        <taxon>Mamiellales</taxon>
        <taxon>Mamiellaceae</taxon>
        <taxon>Micromonas</taxon>
    </lineage>
</organism>
<dbReference type="AlphaFoldDB" id="C1MX18"/>
<evidence type="ECO:0000313" key="2">
    <source>
        <dbReference type="EMBL" id="EEH55682.1"/>
    </source>
</evidence>
<dbReference type="SUPFAM" id="SSF55961">
    <property type="entry name" value="Bet v1-like"/>
    <property type="match status" value="1"/>
</dbReference>
<accession>C1MX18</accession>
<protein>
    <submittedName>
        <fullName evidence="2">Predicted protein</fullName>
    </submittedName>
</protein>
<dbReference type="InterPro" id="IPR002913">
    <property type="entry name" value="START_lipid-bd_dom"/>
</dbReference>
<dbReference type="PROSITE" id="PS50848">
    <property type="entry name" value="START"/>
    <property type="match status" value="1"/>
</dbReference>
<dbReference type="InterPro" id="IPR023393">
    <property type="entry name" value="START-like_dom_sf"/>
</dbReference>
<dbReference type="OrthoDB" id="196858at2759"/>
<evidence type="ECO:0000313" key="3">
    <source>
        <dbReference type="Proteomes" id="UP000001876"/>
    </source>
</evidence>
<dbReference type="Pfam" id="PF01852">
    <property type="entry name" value="START"/>
    <property type="match status" value="1"/>
</dbReference>
<dbReference type="KEGG" id="mpp:MICPUCDRAFT_65360"/>
<dbReference type="EMBL" id="GG663741">
    <property type="protein sequence ID" value="EEH55682.1"/>
    <property type="molecule type" value="Genomic_DNA"/>
</dbReference>
<dbReference type="GO" id="GO:0008289">
    <property type="term" value="F:lipid binding"/>
    <property type="evidence" value="ECO:0007669"/>
    <property type="project" value="InterPro"/>
</dbReference>
<dbReference type="GeneID" id="9685169"/>
<keyword evidence="3" id="KW-1185">Reference proteome</keyword>